<dbReference type="Proteomes" id="UP000430222">
    <property type="component" value="Unassembled WGS sequence"/>
</dbReference>
<proteinExistence type="predicted"/>
<protein>
    <submittedName>
        <fullName evidence="2">Metal-dependent hydrolase</fullName>
    </submittedName>
</protein>
<dbReference type="Pfam" id="PF04307">
    <property type="entry name" value="YdjM"/>
    <property type="match status" value="1"/>
</dbReference>
<accession>A0A6I2UR89</accession>
<dbReference type="RefSeq" id="WP_154620488.1">
    <property type="nucleotide sequence ID" value="NZ_JBQHVT010000002.1"/>
</dbReference>
<keyword evidence="2" id="KW-0378">Hydrolase</keyword>
<dbReference type="AlphaFoldDB" id="A0A6I2UR89"/>
<feature type="transmembrane region" description="Helical" evidence="1">
    <location>
        <begin position="130"/>
        <end position="149"/>
    </location>
</feature>
<evidence type="ECO:0000256" key="1">
    <source>
        <dbReference type="SAM" id="Phobius"/>
    </source>
</evidence>
<dbReference type="InterPro" id="IPR007404">
    <property type="entry name" value="YdjM-like"/>
</dbReference>
<evidence type="ECO:0000313" key="2">
    <source>
        <dbReference type="EMBL" id="MSV24728.1"/>
    </source>
</evidence>
<sequence>MKWVNHEIVTGVIVYAAAGELLPALYSMAGAVLPDKLEGNPRSGDYWSWRSRHRGWSHWPMLYLLLLGLQQRIMAPESPSFDTIGVIGSYFCIGALLHIAEDALCGKVPLFTPWQKVGFRLFTVGSIAEYLVSLVLVLLAYIFHLVFVVK</sequence>
<evidence type="ECO:0000313" key="3">
    <source>
        <dbReference type="Proteomes" id="UP000430222"/>
    </source>
</evidence>
<reference evidence="2 3" key="1">
    <citation type="submission" date="2019-08" db="EMBL/GenBank/DDBJ databases">
        <title>In-depth cultivation of the pig gut microbiome towards novel bacterial diversity and tailored functional studies.</title>
        <authorList>
            <person name="Wylensek D."/>
            <person name="Hitch T.C.A."/>
            <person name="Clavel T."/>
        </authorList>
    </citation>
    <scope>NUCLEOTIDE SEQUENCE [LARGE SCALE GENOMIC DNA]</scope>
    <source>
        <strain evidence="3">WCA-380-WT-3B3</strain>
    </source>
</reference>
<feature type="transmembrane region" description="Helical" evidence="1">
    <location>
        <begin position="12"/>
        <end position="33"/>
    </location>
</feature>
<comment type="caution">
    <text evidence="2">The sequence shown here is derived from an EMBL/GenBank/DDBJ whole genome shotgun (WGS) entry which is preliminary data.</text>
</comment>
<keyword evidence="3" id="KW-1185">Reference proteome</keyword>
<dbReference type="EMBL" id="VUNL01000005">
    <property type="protein sequence ID" value="MSV24728.1"/>
    <property type="molecule type" value="Genomic_DNA"/>
</dbReference>
<name>A0A6I2UR89_9FIRM</name>
<keyword evidence="1" id="KW-0472">Membrane</keyword>
<keyword evidence="1" id="KW-1133">Transmembrane helix</keyword>
<keyword evidence="1" id="KW-0812">Transmembrane</keyword>
<dbReference type="GO" id="GO:0016787">
    <property type="term" value="F:hydrolase activity"/>
    <property type="evidence" value="ECO:0007669"/>
    <property type="project" value="UniProtKB-KW"/>
</dbReference>
<organism evidence="2 3">
    <name type="scientific">Selenomonas montiformis</name>
    <dbReference type="NCBI Taxonomy" id="2652285"/>
    <lineage>
        <taxon>Bacteria</taxon>
        <taxon>Bacillati</taxon>
        <taxon>Bacillota</taxon>
        <taxon>Negativicutes</taxon>
        <taxon>Selenomonadales</taxon>
        <taxon>Selenomonadaceae</taxon>
        <taxon>Selenomonas</taxon>
    </lineage>
</organism>
<gene>
    <name evidence="2" type="ORF">FYJ78_05925</name>
</gene>